<accession>A0A8D8QBW0</accession>
<proteinExistence type="predicted"/>
<evidence type="ECO:0000256" key="1">
    <source>
        <dbReference type="SAM" id="Phobius"/>
    </source>
</evidence>
<dbReference type="EMBL" id="HBUF01068925">
    <property type="protein sequence ID" value="CAG6628799.1"/>
    <property type="molecule type" value="Transcribed_RNA"/>
</dbReference>
<organism evidence="2">
    <name type="scientific">Cacopsylla melanoneura</name>
    <dbReference type="NCBI Taxonomy" id="428564"/>
    <lineage>
        <taxon>Eukaryota</taxon>
        <taxon>Metazoa</taxon>
        <taxon>Ecdysozoa</taxon>
        <taxon>Arthropoda</taxon>
        <taxon>Hexapoda</taxon>
        <taxon>Insecta</taxon>
        <taxon>Pterygota</taxon>
        <taxon>Neoptera</taxon>
        <taxon>Paraneoptera</taxon>
        <taxon>Hemiptera</taxon>
        <taxon>Sternorrhyncha</taxon>
        <taxon>Psylloidea</taxon>
        <taxon>Psyllidae</taxon>
        <taxon>Psyllinae</taxon>
        <taxon>Cacopsylla</taxon>
    </lineage>
</organism>
<name>A0A8D8QBW0_9HEMI</name>
<reference evidence="2" key="1">
    <citation type="submission" date="2021-05" db="EMBL/GenBank/DDBJ databases">
        <authorList>
            <person name="Alioto T."/>
            <person name="Alioto T."/>
            <person name="Gomez Garrido J."/>
        </authorList>
    </citation>
    <scope>NUCLEOTIDE SEQUENCE</scope>
</reference>
<keyword evidence="1" id="KW-1133">Transmembrane helix</keyword>
<sequence length="152" mass="16230">MIVVLNLRRFLVDTFGRNLFGGFQNPDESNQVSYSSNVVLVAESTTAECEPPGFVTPGGVVVTSCLLVTFSFSPLLITIGLVVTFTAPGSVLTFLGLPRRFFTVVSSVSSVLIDVIQQINNDSSNNALIILGLTVTILSSIPQLCHVVLIVI</sequence>
<keyword evidence="1" id="KW-0812">Transmembrane</keyword>
<evidence type="ECO:0000313" key="2">
    <source>
        <dbReference type="EMBL" id="CAG6628799.1"/>
    </source>
</evidence>
<feature type="transmembrane region" description="Helical" evidence="1">
    <location>
        <begin position="128"/>
        <end position="151"/>
    </location>
</feature>
<protein>
    <submittedName>
        <fullName evidence="2">Uncharacterized protein</fullName>
    </submittedName>
</protein>
<keyword evidence="1" id="KW-0472">Membrane</keyword>
<dbReference type="AlphaFoldDB" id="A0A8D8QBW0"/>